<proteinExistence type="predicted"/>
<feature type="region of interest" description="Disordered" evidence="1">
    <location>
        <begin position="97"/>
        <end position="157"/>
    </location>
</feature>
<accession>A0A139A4Y4</accession>
<dbReference type="AlphaFoldDB" id="A0A139A4Y4"/>
<feature type="compositionally biased region" description="Polar residues" evidence="1">
    <location>
        <begin position="133"/>
        <end position="145"/>
    </location>
</feature>
<evidence type="ECO:0000313" key="3">
    <source>
        <dbReference type="Proteomes" id="UP000070544"/>
    </source>
</evidence>
<name>A0A139A4Y4_GONPJ</name>
<feature type="region of interest" description="Disordered" evidence="1">
    <location>
        <begin position="330"/>
        <end position="369"/>
    </location>
</feature>
<feature type="region of interest" description="Disordered" evidence="1">
    <location>
        <begin position="193"/>
        <end position="242"/>
    </location>
</feature>
<keyword evidence="3" id="KW-1185">Reference proteome</keyword>
<dbReference type="EMBL" id="KQ965794">
    <property type="protein sequence ID" value="KXS11866.1"/>
    <property type="molecule type" value="Genomic_DNA"/>
</dbReference>
<reference evidence="2 3" key="1">
    <citation type="journal article" date="2015" name="Genome Biol. Evol.">
        <title>Phylogenomic analyses indicate that early fungi evolved digesting cell walls of algal ancestors of land plants.</title>
        <authorList>
            <person name="Chang Y."/>
            <person name="Wang S."/>
            <person name="Sekimoto S."/>
            <person name="Aerts A.L."/>
            <person name="Choi C."/>
            <person name="Clum A."/>
            <person name="LaButti K.M."/>
            <person name="Lindquist E.A."/>
            <person name="Yee Ngan C."/>
            <person name="Ohm R.A."/>
            <person name="Salamov A.A."/>
            <person name="Grigoriev I.V."/>
            <person name="Spatafora J.W."/>
            <person name="Berbee M.L."/>
        </authorList>
    </citation>
    <scope>NUCLEOTIDE SEQUENCE [LARGE SCALE GENOMIC DNA]</scope>
    <source>
        <strain evidence="2 3">JEL478</strain>
    </source>
</reference>
<dbReference type="Proteomes" id="UP000070544">
    <property type="component" value="Unassembled WGS sequence"/>
</dbReference>
<gene>
    <name evidence="2" type="ORF">M427DRAFT_46687</name>
</gene>
<protein>
    <submittedName>
        <fullName evidence="2">Uncharacterized protein</fullName>
    </submittedName>
</protein>
<organism evidence="2 3">
    <name type="scientific">Gonapodya prolifera (strain JEL478)</name>
    <name type="common">Monoblepharis prolifera</name>
    <dbReference type="NCBI Taxonomy" id="1344416"/>
    <lineage>
        <taxon>Eukaryota</taxon>
        <taxon>Fungi</taxon>
        <taxon>Fungi incertae sedis</taxon>
        <taxon>Chytridiomycota</taxon>
        <taxon>Chytridiomycota incertae sedis</taxon>
        <taxon>Monoblepharidomycetes</taxon>
        <taxon>Monoblepharidales</taxon>
        <taxon>Gonapodyaceae</taxon>
        <taxon>Gonapodya</taxon>
    </lineage>
</organism>
<evidence type="ECO:0000313" key="2">
    <source>
        <dbReference type="EMBL" id="KXS11866.1"/>
    </source>
</evidence>
<dbReference type="OrthoDB" id="1885901at2759"/>
<sequence length="799" mass="87945">MIPPGFVLVPSLSLQQPSGSASLAMFPPAPIVTQPPAHHHSDSTAVDAAQQFMMLPVPVPSAQSPLPTSVFQQQLAALAGTLALCYGMTSLQPTFPPGFASPMQPTCPNVQSTSSSQPAAGLREARKVRPARNSPTENTPYQQRHLSPDSRLPPQEAPLLRERVTGRAPLLREHPMGEAPLLQELAMEEVPLSREQVSVRPTLPPRPGVEHYPKATPSKIPVGGFRFRPYHPPGSSSPDQELRFDRQIPKDTSEKLTWGQSSDQRDDTAFCLGTRYRQSSADNQVDLSWSQAKSHKKRVQARPMQWEEVLALARTLIYFGSKKPLGLKSGGNMATEYSHDLRPPVQQQTHRPGPKRTKSSRGPPPRHPLHALATVLSSANPSGLWATTSAIQPLVTDHKTHVERLSAFAAGRGLKLRYEISDSEMVSLGVRARAVMNDTALPWSKYFSDKEQAKEEAAKDGLASVVSSELKMQQVVLGCLSPYASFHLNEPLHSAQTMIVINKKVQAGDTCRHWSSLVSFIVTTEQQAQEASKAVQEIKAGVLNRLQMEEKRIKISDVIEGGSFRRKTSIHSESVDLTIYILPPPGRNPGSLRPKAAFSNMLLGYFEHWARLPSSSAFKVSDVATCPGVVSALVNGQSFSLTLCADVESNQLEEFLREGYQTDPSALEGENHKCFTGWMSPNGQRSVETSRGWCSYGVRKNVVGWETFLEMFAFWVWDEATFRGESRSVPKLFSVAISLLCGATVLSLTFKSAKYDEEFDVPTAIKTARPLLLNPVNPFDNFMAYSNSAAWIEVEKAAR</sequence>
<evidence type="ECO:0000256" key="1">
    <source>
        <dbReference type="SAM" id="MobiDB-lite"/>
    </source>
</evidence>
<feature type="compositionally biased region" description="Polar residues" evidence="1">
    <location>
        <begin position="103"/>
        <end position="118"/>
    </location>
</feature>